<evidence type="ECO:0000313" key="3">
    <source>
        <dbReference type="Proteomes" id="UP000018144"/>
    </source>
</evidence>
<feature type="region of interest" description="Disordered" evidence="1">
    <location>
        <begin position="194"/>
        <end position="232"/>
    </location>
</feature>
<protein>
    <submittedName>
        <fullName evidence="2">Uncharacterized protein</fullName>
    </submittedName>
</protein>
<accession>U4KXA9</accession>
<dbReference type="AlphaFoldDB" id="U4KXA9"/>
<sequence>MGCETINVLKYHSLAALATLATFHHNLIYRRQIYRLLYNFLKTILRKFATSSATLLSIDQIIVVGTLITPNTYGCKKTVGNKKKCRVNRPDRVLLPVNSIECWNCTGVGAEDLRKLVHERISKGPEGLKRDMKLEDRRREEEESAPDTEEEAQYAKDMAAWKETLERVDGKVYKFLDGLPSDIDEFLSDINEFLLETEESAQDGGDEGSENGYESSSTSGAGSTCPELCNIQ</sequence>
<dbReference type="Proteomes" id="UP000018144">
    <property type="component" value="Unassembled WGS sequence"/>
</dbReference>
<evidence type="ECO:0000256" key="1">
    <source>
        <dbReference type="SAM" id="MobiDB-lite"/>
    </source>
</evidence>
<gene>
    <name evidence="2" type="ORF">PCON_06018</name>
</gene>
<feature type="region of interest" description="Disordered" evidence="1">
    <location>
        <begin position="127"/>
        <end position="154"/>
    </location>
</feature>
<dbReference type="EMBL" id="HF935289">
    <property type="protein sequence ID" value="CCX06431.1"/>
    <property type="molecule type" value="Genomic_DNA"/>
</dbReference>
<feature type="compositionally biased region" description="Polar residues" evidence="1">
    <location>
        <begin position="212"/>
        <end position="222"/>
    </location>
</feature>
<keyword evidence="3" id="KW-1185">Reference proteome</keyword>
<feature type="compositionally biased region" description="Acidic residues" evidence="1">
    <location>
        <begin position="195"/>
        <end position="209"/>
    </location>
</feature>
<feature type="compositionally biased region" description="Acidic residues" evidence="1">
    <location>
        <begin position="142"/>
        <end position="152"/>
    </location>
</feature>
<feature type="compositionally biased region" description="Basic and acidic residues" evidence="1">
    <location>
        <begin position="127"/>
        <end position="141"/>
    </location>
</feature>
<organism evidence="2 3">
    <name type="scientific">Pyronema omphalodes (strain CBS 100304)</name>
    <name type="common">Pyronema confluens</name>
    <dbReference type="NCBI Taxonomy" id="1076935"/>
    <lineage>
        <taxon>Eukaryota</taxon>
        <taxon>Fungi</taxon>
        <taxon>Dikarya</taxon>
        <taxon>Ascomycota</taxon>
        <taxon>Pezizomycotina</taxon>
        <taxon>Pezizomycetes</taxon>
        <taxon>Pezizales</taxon>
        <taxon>Pyronemataceae</taxon>
        <taxon>Pyronema</taxon>
    </lineage>
</organism>
<evidence type="ECO:0000313" key="2">
    <source>
        <dbReference type="EMBL" id="CCX06431.1"/>
    </source>
</evidence>
<proteinExistence type="predicted"/>
<reference evidence="2 3" key="1">
    <citation type="journal article" date="2013" name="PLoS Genet.">
        <title>The genome and development-dependent transcriptomes of Pyronema confluens: a window into fungal evolution.</title>
        <authorList>
            <person name="Traeger S."/>
            <person name="Altegoer F."/>
            <person name="Freitag M."/>
            <person name="Gabaldon T."/>
            <person name="Kempken F."/>
            <person name="Kumar A."/>
            <person name="Marcet-Houben M."/>
            <person name="Poggeler S."/>
            <person name="Stajich J.E."/>
            <person name="Nowrousian M."/>
        </authorList>
    </citation>
    <scope>NUCLEOTIDE SEQUENCE [LARGE SCALE GENOMIC DNA]</scope>
    <source>
        <strain evidence="3">CBS 100304</strain>
        <tissue evidence="2">Vegetative mycelium</tissue>
    </source>
</reference>
<name>U4KXA9_PYROM</name>